<protein>
    <recommendedName>
        <fullName evidence="2 11">Alkaline phosphatase</fullName>
        <ecNumber evidence="2 11">3.1.3.1</ecNumber>
    </recommendedName>
</protein>
<feature type="binding site" evidence="9">
    <location>
        <position position="384"/>
    </location>
    <ligand>
        <name>Zn(2+)</name>
        <dbReference type="ChEBI" id="CHEBI:29105"/>
        <label>2</label>
    </ligand>
</feature>
<evidence type="ECO:0000313" key="15">
    <source>
        <dbReference type="Proteomes" id="UP000809789"/>
    </source>
</evidence>
<feature type="transmembrane region" description="Helical" evidence="13">
    <location>
        <begin position="55"/>
        <end position="74"/>
    </location>
</feature>
<evidence type="ECO:0000313" key="14">
    <source>
        <dbReference type="EMBL" id="KAG8626332.1"/>
    </source>
</evidence>
<dbReference type="EC" id="3.1.3.1" evidence="2 11"/>
<evidence type="ECO:0000256" key="12">
    <source>
        <dbReference type="SAM" id="MobiDB-lite"/>
    </source>
</evidence>
<feature type="binding site" evidence="9">
    <location>
        <position position="423"/>
    </location>
    <ligand>
        <name>Zn(2+)</name>
        <dbReference type="ChEBI" id="CHEBI:29105"/>
        <label>2</label>
    </ligand>
</feature>
<reference evidence="14" key="1">
    <citation type="submission" date="2021-07" db="EMBL/GenBank/DDBJ databases">
        <title>Elsinoe batatas strain:CRI-CJ2 Genome sequencing and assembly.</title>
        <authorList>
            <person name="Huang L."/>
        </authorList>
    </citation>
    <scope>NUCLEOTIDE SEQUENCE</scope>
    <source>
        <strain evidence="14">CRI-CJ2</strain>
    </source>
</reference>
<keyword evidence="5 11" id="KW-0378">Hydrolase</keyword>
<dbReference type="Pfam" id="PF00245">
    <property type="entry name" value="Alk_phosphatase"/>
    <property type="match status" value="1"/>
</dbReference>
<dbReference type="PANTHER" id="PTHR11596">
    <property type="entry name" value="ALKALINE PHOSPHATASE"/>
    <property type="match status" value="1"/>
</dbReference>
<evidence type="ECO:0000256" key="3">
    <source>
        <dbReference type="ARBA" id="ARBA00022553"/>
    </source>
</evidence>
<keyword evidence="3" id="KW-0597">Phosphoprotein</keyword>
<dbReference type="Gene3D" id="1.10.60.40">
    <property type="match status" value="1"/>
</dbReference>
<dbReference type="EMBL" id="JAESVG020000006">
    <property type="protein sequence ID" value="KAG8626332.1"/>
    <property type="molecule type" value="Genomic_DNA"/>
</dbReference>
<evidence type="ECO:0000256" key="2">
    <source>
        <dbReference type="ARBA" id="ARBA00012647"/>
    </source>
</evidence>
<keyword evidence="13" id="KW-0472">Membrane</keyword>
<dbReference type="InterPro" id="IPR018299">
    <property type="entry name" value="Alkaline_phosphatase_AS"/>
</dbReference>
<dbReference type="AlphaFoldDB" id="A0A8K0KZK8"/>
<evidence type="ECO:0000256" key="9">
    <source>
        <dbReference type="PIRSR" id="PIRSR601952-2"/>
    </source>
</evidence>
<keyword evidence="7 9" id="KW-0460">Magnesium</keyword>
<feature type="binding site" evidence="9">
    <location>
        <position position="129"/>
    </location>
    <ligand>
        <name>Mg(2+)</name>
        <dbReference type="ChEBI" id="CHEBI:18420"/>
    </ligand>
</feature>
<dbReference type="PROSITE" id="PS00123">
    <property type="entry name" value="ALKALINE_PHOSPHATASE"/>
    <property type="match status" value="1"/>
</dbReference>
<comment type="cofactor">
    <cofactor evidence="9">
        <name>Zn(2+)</name>
        <dbReference type="ChEBI" id="CHEBI:29105"/>
    </cofactor>
    <text evidence="9">Binds 2 Zn(2+) ions.</text>
</comment>
<dbReference type="GO" id="GO:0000329">
    <property type="term" value="C:fungal-type vacuole membrane"/>
    <property type="evidence" value="ECO:0007669"/>
    <property type="project" value="TreeGrafter"/>
</dbReference>
<keyword evidence="15" id="KW-1185">Reference proteome</keyword>
<feature type="region of interest" description="Disordered" evidence="12">
    <location>
        <begin position="1"/>
        <end position="29"/>
    </location>
</feature>
<gene>
    <name evidence="14" type="ORF">KVT40_005277</name>
</gene>
<dbReference type="GO" id="GO:0046872">
    <property type="term" value="F:metal ion binding"/>
    <property type="evidence" value="ECO:0007669"/>
    <property type="project" value="UniProtKB-KW"/>
</dbReference>
<comment type="cofactor">
    <cofactor evidence="9">
        <name>Mg(2+)</name>
        <dbReference type="ChEBI" id="CHEBI:18420"/>
    </cofactor>
    <text evidence="9">Binds 1 Mg(2+) ion.</text>
</comment>
<sequence>MARDTEPLLARRPSSHNSQAAAEEDALLTGQPQSRSYNFPLNFSEVQWRRLRETIAFIWAFLATIGIIILAVLLQHATHDRLPAPSDPSTSPSKPAPVPTSTVTAVPRPSDSANVRPHGKRNLIFMVSDGMGPSSLSLTRSFSQLISKATFNHTLLLDSLLLGQSRTRSSSSLVTDSAAGATAFSCGEKSYNGAISVLPDGTPCPSVMEAAKRAGYMTGVVVTTRVTDATPACFGSHVLRREMEDDIAGQMVGLDHLGNSTGSPMDIILGGGRCHFLGSSTHGSCRVDNRDIVDEASRKGWAYIDNREEFDALSSRGKEVLPLLGLWAGGDVPFEIDRRFENNTYPSLAESAATALRLLSEATADSDHGFFIMIEGSRIDHAGHINDPAAQVHEVLAYDATMRVVLDFINNQTTPTLMVATSDHETGGLAIARQLDLAYPHYQWYPSALNNATHSAERTAAEYHSHLGSFLPLSPLPQTPSSNQATHPLTLLARKKNTRKLEKFLTTLITSHLGFRPLQSELNALILRPVFAVWIMADMISRRAQIGWSTHGHTAADVNIYSSAAVLSESRGSKGGKEGGKGGKDGHDGWLKAVRERLAGNRENTDVGGFLRWWLDVEKETEEVGRELREDKPKREPVEVGEERVEGGERYEVKRMTEGFRHDDSMRALEKEYEEWKKGFSWD</sequence>
<dbReference type="InterPro" id="IPR017850">
    <property type="entry name" value="Alkaline_phosphatase_core_sf"/>
</dbReference>
<evidence type="ECO:0000256" key="6">
    <source>
        <dbReference type="ARBA" id="ARBA00022833"/>
    </source>
</evidence>
<keyword evidence="4 9" id="KW-0479">Metal-binding</keyword>
<dbReference type="PRINTS" id="PR00113">
    <property type="entry name" value="ALKPHPHTASE"/>
</dbReference>
<feature type="binding site" evidence="9">
    <location>
        <position position="230"/>
    </location>
    <ligand>
        <name>Mg(2+)</name>
        <dbReference type="ChEBI" id="CHEBI:18420"/>
    </ligand>
</feature>
<dbReference type="PANTHER" id="PTHR11596:SF5">
    <property type="entry name" value="ALKALINE PHOSPHATASE"/>
    <property type="match status" value="1"/>
</dbReference>
<name>A0A8K0KZK8_9PEZI</name>
<evidence type="ECO:0000256" key="11">
    <source>
        <dbReference type="RuleBase" id="RU003947"/>
    </source>
</evidence>
<evidence type="ECO:0000256" key="4">
    <source>
        <dbReference type="ARBA" id="ARBA00022723"/>
    </source>
</evidence>
<proteinExistence type="inferred from homology"/>
<comment type="caution">
    <text evidence="14">The sequence shown here is derived from an EMBL/GenBank/DDBJ whole genome shotgun (WGS) entry which is preliminary data.</text>
</comment>
<keyword evidence="6 9" id="KW-0862">Zinc</keyword>
<evidence type="ECO:0000256" key="13">
    <source>
        <dbReference type="SAM" id="Phobius"/>
    </source>
</evidence>
<feature type="compositionally biased region" description="Polar residues" evidence="12">
    <location>
        <begin position="87"/>
        <end position="104"/>
    </location>
</feature>
<dbReference type="SUPFAM" id="SSF53649">
    <property type="entry name" value="Alkaline phosphatase-like"/>
    <property type="match status" value="1"/>
</dbReference>
<dbReference type="OrthoDB" id="7392499at2759"/>
<accession>A0A8K0KZK8</accession>
<feature type="binding site" evidence="9">
    <location>
        <position position="228"/>
    </location>
    <ligand>
        <name>Mg(2+)</name>
        <dbReference type="ChEBI" id="CHEBI:18420"/>
    </ligand>
</feature>
<dbReference type="Gene3D" id="3.40.720.10">
    <property type="entry name" value="Alkaline Phosphatase, subunit A"/>
    <property type="match status" value="1"/>
</dbReference>
<feature type="region of interest" description="Disordered" evidence="12">
    <location>
        <begin position="81"/>
        <end position="117"/>
    </location>
</feature>
<evidence type="ECO:0000256" key="5">
    <source>
        <dbReference type="ARBA" id="ARBA00022801"/>
    </source>
</evidence>
<dbReference type="Proteomes" id="UP000809789">
    <property type="component" value="Unassembled WGS sequence"/>
</dbReference>
<evidence type="ECO:0000256" key="1">
    <source>
        <dbReference type="ARBA" id="ARBA00005984"/>
    </source>
</evidence>
<feature type="binding site" evidence="9">
    <location>
        <position position="129"/>
    </location>
    <ligand>
        <name>Zn(2+)</name>
        <dbReference type="ChEBI" id="CHEBI:29105"/>
        <label>2</label>
    </ligand>
</feature>
<keyword evidence="13" id="KW-1133">Transmembrane helix</keyword>
<feature type="binding site" evidence="9">
    <location>
        <position position="375"/>
    </location>
    <ligand>
        <name>Mg(2+)</name>
        <dbReference type="ChEBI" id="CHEBI:18420"/>
    </ligand>
</feature>
<feature type="binding site" evidence="9">
    <location>
        <position position="380"/>
    </location>
    <ligand>
        <name>Zn(2+)</name>
        <dbReference type="ChEBI" id="CHEBI:29105"/>
        <label>2</label>
    </ligand>
</feature>
<evidence type="ECO:0000256" key="8">
    <source>
        <dbReference type="PIRSR" id="PIRSR601952-1"/>
    </source>
</evidence>
<comment type="similarity">
    <text evidence="1 10">Belongs to the alkaline phosphatase family.</text>
</comment>
<evidence type="ECO:0000256" key="7">
    <source>
        <dbReference type="ARBA" id="ARBA00022842"/>
    </source>
</evidence>
<evidence type="ECO:0000256" key="10">
    <source>
        <dbReference type="RuleBase" id="RU003946"/>
    </source>
</evidence>
<dbReference type="GO" id="GO:0004035">
    <property type="term" value="F:alkaline phosphatase activity"/>
    <property type="evidence" value="ECO:0007669"/>
    <property type="project" value="UniProtKB-EC"/>
</dbReference>
<dbReference type="CDD" id="cd16012">
    <property type="entry name" value="ALP"/>
    <property type="match status" value="1"/>
</dbReference>
<comment type="catalytic activity">
    <reaction evidence="11">
        <text>a phosphate monoester + H2O = an alcohol + phosphate</text>
        <dbReference type="Rhea" id="RHEA:15017"/>
        <dbReference type="ChEBI" id="CHEBI:15377"/>
        <dbReference type="ChEBI" id="CHEBI:30879"/>
        <dbReference type="ChEBI" id="CHEBI:43474"/>
        <dbReference type="ChEBI" id="CHEBI:67140"/>
        <dbReference type="EC" id="3.1.3.1"/>
    </reaction>
</comment>
<organism evidence="14 15">
    <name type="scientific">Elsinoe batatas</name>
    <dbReference type="NCBI Taxonomy" id="2601811"/>
    <lineage>
        <taxon>Eukaryota</taxon>
        <taxon>Fungi</taxon>
        <taxon>Dikarya</taxon>
        <taxon>Ascomycota</taxon>
        <taxon>Pezizomycotina</taxon>
        <taxon>Dothideomycetes</taxon>
        <taxon>Dothideomycetidae</taxon>
        <taxon>Myriangiales</taxon>
        <taxon>Elsinoaceae</taxon>
        <taxon>Elsinoe</taxon>
    </lineage>
</organism>
<feature type="active site" description="Phosphoserine intermediate" evidence="8">
    <location>
        <position position="177"/>
    </location>
</feature>
<feature type="binding site" evidence="9">
    <location>
        <position position="424"/>
    </location>
    <ligand>
        <name>Zn(2+)</name>
        <dbReference type="ChEBI" id="CHEBI:29105"/>
        <label>2</label>
    </ligand>
</feature>
<dbReference type="SMART" id="SM00098">
    <property type="entry name" value="alkPPc"/>
    <property type="match status" value="1"/>
</dbReference>
<keyword evidence="13" id="KW-0812">Transmembrane</keyword>
<dbReference type="InterPro" id="IPR001952">
    <property type="entry name" value="Alkaline_phosphatase"/>
</dbReference>